<protein>
    <submittedName>
        <fullName evidence="1">Uncharacterized protein</fullName>
    </submittedName>
</protein>
<dbReference type="STRING" id="29170.A0A368GST6"/>
<evidence type="ECO:0000313" key="2">
    <source>
        <dbReference type="Proteomes" id="UP000252519"/>
    </source>
</evidence>
<dbReference type="Proteomes" id="UP000252519">
    <property type="component" value="Unassembled WGS sequence"/>
</dbReference>
<dbReference type="OrthoDB" id="5874059at2759"/>
<reference evidence="1 2" key="1">
    <citation type="submission" date="2014-10" db="EMBL/GenBank/DDBJ databases">
        <title>Draft genome of the hookworm Ancylostoma caninum.</title>
        <authorList>
            <person name="Mitreva M."/>
        </authorList>
    </citation>
    <scope>NUCLEOTIDE SEQUENCE [LARGE SCALE GENOMIC DNA]</scope>
    <source>
        <strain evidence="1 2">Baltimore</strain>
    </source>
</reference>
<accession>A0A368GST6</accession>
<organism evidence="1 2">
    <name type="scientific">Ancylostoma caninum</name>
    <name type="common">Dog hookworm</name>
    <dbReference type="NCBI Taxonomy" id="29170"/>
    <lineage>
        <taxon>Eukaryota</taxon>
        <taxon>Metazoa</taxon>
        <taxon>Ecdysozoa</taxon>
        <taxon>Nematoda</taxon>
        <taxon>Chromadorea</taxon>
        <taxon>Rhabditida</taxon>
        <taxon>Rhabditina</taxon>
        <taxon>Rhabditomorpha</taxon>
        <taxon>Strongyloidea</taxon>
        <taxon>Ancylostomatidae</taxon>
        <taxon>Ancylostomatinae</taxon>
        <taxon>Ancylostoma</taxon>
    </lineage>
</organism>
<name>A0A368GST6_ANCCA</name>
<evidence type="ECO:0000313" key="1">
    <source>
        <dbReference type="EMBL" id="RCN47433.1"/>
    </source>
</evidence>
<gene>
    <name evidence="1" type="ORF">ANCCAN_06464</name>
</gene>
<dbReference type="AlphaFoldDB" id="A0A368GST6"/>
<comment type="caution">
    <text evidence="1">The sequence shown here is derived from an EMBL/GenBank/DDBJ whole genome shotgun (WGS) entry which is preliminary data.</text>
</comment>
<dbReference type="EMBL" id="JOJR01000062">
    <property type="protein sequence ID" value="RCN47433.1"/>
    <property type="molecule type" value="Genomic_DNA"/>
</dbReference>
<proteinExistence type="predicted"/>
<keyword evidence="2" id="KW-1185">Reference proteome</keyword>
<sequence length="89" mass="10100">MAPHHCLMYKREQGAMIEVYFEQLNYESLLESEAYGASVFPGSPSRKSIKRVGDWRCVAISKLFFSFGTYDYNRSEICTVTSTTHAACS</sequence>